<dbReference type="AlphaFoldDB" id="A0A0J6ZQC0"/>
<evidence type="ECO:0000256" key="2">
    <source>
        <dbReference type="ARBA" id="ARBA00022723"/>
    </source>
</evidence>
<dbReference type="Gene3D" id="3.20.20.60">
    <property type="entry name" value="Phosphoenolpyruvate-binding domains"/>
    <property type="match status" value="1"/>
</dbReference>
<comment type="caution">
    <text evidence="5">The sequence shown here is derived from an EMBL/GenBank/DDBJ whole genome shotgun (WGS) entry which is preliminary data.</text>
</comment>
<dbReference type="GO" id="GO:0046872">
    <property type="term" value="F:metal ion binding"/>
    <property type="evidence" value="ECO:0007669"/>
    <property type="project" value="UniProtKB-KW"/>
</dbReference>
<dbReference type="InterPro" id="IPR005000">
    <property type="entry name" value="Aldolase/citrate-lyase_domain"/>
</dbReference>
<keyword evidence="3" id="KW-0456">Lyase</keyword>
<dbReference type="SUPFAM" id="SSF51621">
    <property type="entry name" value="Phosphoenolpyruvate/pyruvate domain"/>
    <property type="match status" value="1"/>
</dbReference>
<dbReference type="PATRIC" id="fig|1122219.3.peg.3334"/>
<dbReference type="PANTHER" id="PTHR30502">
    <property type="entry name" value="2-KETO-3-DEOXY-L-RHAMNONATE ALDOLASE"/>
    <property type="match status" value="1"/>
</dbReference>
<sequence length="253" mass="27660">MNTFKERLKNGEKLFGPFLNMNYPAVVEIAGLAGFDFVIIDNEHGEIPLEATVDLIRAAKLAQIPAIVRVYEGNPELVDKALDLGADGVQIPNIGSKEAAEIAVQAAKFAPMGNRGCNRFVRAGKYGSISKENFFGRANDKTAVVLQVEGQDGVQALPDILTVKGVDVLFVGPYDLSASLGIPGQVDHPKVIEQMEHIMEQAAKVGVAIGFFVDDVQKAVEWRNRGVQYVSFSSDVGELYVRFKENADYFKMH</sequence>
<evidence type="ECO:0000256" key="1">
    <source>
        <dbReference type="ARBA" id="ARBA00005568"/>
    </source>
</evidence>
<dbReference type="InParanoid" id="A0A0J6ZQC0"/>
<dbReference type="GO" id="GO:0016832">
    <property type="term" value="F:aldehyde-lyase activity"/>
    <property type="evidence" value="ECO:0007669"/>
    <property type="project" value="TreeGrafter"/>
</dbReference>
<dbReference type="InterPro" id="IPR050251">
    <property type="entry name" value="HpcH-HpaI_aldolase"/>
</dbReference>
<dbReference type="Pfam" id="PF03328">
    <property type="entry name" value="HpcH_HpaI"/>
    <property type="match status" value="1"/>
</dbReference>
<keyword evidence="6" id="KW-1185">Reference proteome</keyword>
<feature type="domain" description="HpcH/HpaI aldolase/citrate lyase" evidence="4">
    <location>
        <begin position="16"/>
        <end position="238"/>
    </location>
</feature>
<name>A0A0J6ZQC0_9FIRM</name>
<proteinExistence type="inferred from homology"/>
<dbReference type="GO" id="GO:0005737">
    <property type="term" value="C:cytoplasm"/>
    <property type="evidence" value="ECO:0007669"/>
    <property type="project" value="TreeGrafter"/>
</dbReference>
<organism evidence="5 6">
    <name type="scientific">Megasphaera cerevisiae DSM 20462</name>
    <dbReference type="NCBI Taxonomy" id="1122219"/>
    <lineage>
        <taxon>Bacteria</taxon>
        <taxon>Bacillati</taxon>
        <taxon>Bacillota</taxon>
        <taxon>Negativicutes</taxon>
        <taxon>Veillonellales</taxon>
        <taxon>Veillonellaceae</taxon>
        <taxon>Megasphaera</taxon>
    </lineage>
</organism>
<dbReference type="Proteomes" id="UP000036503">
    <property type="component" value="Unassembled WGS sequence"/>
</dbReference>
<dbReference type="EMBL" id="LEKT01000009">
    <property type="protein sequence ID" value="KMO87141.1"/>
    <property type="molecule type" value="Genomic_DNA"/>
</dbReference>
<evidence type="ECO:0000256" key="3">
    <source>
        <dbReference type="ARBA" id="ARBA00023239"/>
    </source>
</evidence>
<dbReference type="STRING" id="39029.BSR42_04735"/>
<dbReference type="InterPro" id="IPR040442">
    <property type="entry name" value="Pyrv_kinase-like_dom_sf"/>
</dbReference>
<accession>A0A0J6ZQC0</accession>
<dbReference type="RefSeq" id="WP_048513639.1">
    <property type="nucleotide sequence ID" value="NZ_FUXD01000004.1"/>
</dbReference>
<evidence type="ECO:0000313" key="6">
    <source>
        <dbReference type="Proteomes" id="UP000036503"/>
    </source>
</evidence>
<evidence type="ECO:0000259" key="4">
    <source>
        <dbReference type="Pfam" id="PF03328"/>
    </source>
</evidence>
<evidence type="ECO:0000313" key="5">
    <source>
        <dbReference type="EMBL" id="KMO87141.1"/>
    </source>
</evidence>
<gene>
    <name evidence="5" type="ORF">AB840_04480</name>
</gene>
<keyword evidence="2" id="KW-0479">Metal-binding</keyword>
<dbReference type="OrthoDB" id="86160at2"/>
<comment type="similarity">
    <text evidence="1">Belongs to the HpcH/HpaI aldolase family.</text>
</comment>
<dbReference type="PANTHER" id="PTHR30502:SF0">
    <property type="entry name" value="PHOSPHOENOLPYRUVATE CARBOXYLASE FAMILY PROTEIN"/>
    <property type="match status" value="1"/>
</dbReference>
<protein>
    <submittedName>
        <fullName evidence="5">Aldolase</fullName>
    </submittedName>
</protein>
<reference evidence="5 6" key="1">
    <citation type="submission" date="2015-06" db="EMBL/GenBank/DDBJ databases">
        <title>Draft genome sequence of beer spoilage bacterium Megasphaera cerevisiae type strain 20462.</title>
        <authorList>
            <person name="Kutumbaka K."/>
            <person name="Pasmowitz J."/>
            <person name="Mategko J."/>
            <person name="Reyes D."/>
            <person name="Friedrich A."/>
            <person name="Han S."/>
            <person name="Martens-Habbena W."/>
            <person name="Neal-McKinney J."/>
            <person name="Janagama H.K."/>
            <person name="Nadala C."/>
            <person name="Samadpour M."/>
        </authorList>
    </citation>
    <scope>NUCLEOTIDE SEQUENCE [LARGE SCALE GENOMIC DNA]</scope>
    <source>
        <strain evidence="5 6">DSM 20462</strain>
    </source>
</reference>
<dbReference type="InterPro" id="IPR015813">
    <property type="entry name" value="Pyrv/PenolPyrv_kinase-like_dom"/>
</dbReference>